<proteinExistence type="predicted"/>
<comment type="caution">
    <text evidence="3">The sequence shown here is derived from an EMBL/GenBank/DDBJ whole genome shotgun (WGS) entry which is preliminary data.</text>
</comment>
<keyword evidence="1" id="KW-0812">Transmembrane</keyword>
<sequence length="394" mass="46451">MALECFSWITQLLCRRYDNDEELSSLRRLPDCVLIEILSRLPADCLVGVSKTLISLRYFSTLHLKRAGPLLILHYHCFATTIEHNLFEKMFTKVLLKHDIMINADRKQKLRLRYCCEGVLLFTFEYSPPTYVIFNPTTQEEVIVQHKFDPGKLQFKLIYAREKNYLLEYSIYSVRTQTWRMKICCATPNLLPYVSPAIVNGAVHLLVARDLEKPDIPPCAKGIMVLNMDKEEFSNMRHPGSCSSWKIHQMMSLLVKDESLSLCQLFIFDNMMDIWILEDYEKWLWTKKCKVKLVFNNQGVYRNMRFLHCSYWEVVMHMSWQIKPLHFLDGELVSYWDKRGLFMYNMDHNTLRNIQCPHGSACFTCNTCKKSLLTIAYLSLILFFYLCYFGALFS</sequence>
<evidence type="ECO:0000256" key="1">
    <source>
        <dbReference type="SAM" id="Phobius"/>
    </source>
</evidence>
<dbReference type="Pfam" id="PF08268">
    <property type="entry name" value="FBA_3"/>
    <property type="match status" value="1"/>
</dbReference>
<organism evidence="3 4">
    <name type="scientific">Solanum pinnatisectum</name>
    <name type="common">tansyleaf nightshade</name>
    <dbReference type="NCBI Taxonomy" id="50273"/>
    <lineage>
        <taxon>Eukaryota</taxon>
        <taxon>Viridiplantae</taxon>
        <taxon>Streptophyta</taxon>
        <taxon>Embryophyta</taxon>
        <taxon>Tracheophyta</taxon>
        <taxon>Spermatophyta</taxon>
        <taxon>Magnoliopsida</taxon>
        <taxon>eudicotyledons</taxon>
        <taxon>Gunneridae</taxon>
        <taxon>Pentapetalae</taxon>
        <taxon>asterids</taxon>
        <taxon>lamiids</taxon>
        <taxon>Solanales</taxon>
        <taxon>Solanaceae</taxon>
        <taxon>Solanoideae</taxon>
        <taxon>Solaneae</taxon>
        <taxon>Solanum</taxon>
    </lineage>
</organism>
<accession>A0AAV9MHP0</accession>
<dbReference type="AlphaFoldDB" id="A0AAV9MHP0"/>
<dbReference type="InterPro" id="IPR055290">
    <property type="entry name" value="At3g26010-like"/>
</dbReference>
<dbReference type="EMBL" id="JAWPEI010000001">
    <property type="protein sequence ID" value="KAK4737451.1"/>
    <property type="molecule type" value="Genomic_DNA"/>
</dbReference>
<name>A0AAV9MHP0_9SOLN</name>
<dbReference type="InterPro" id="IPR017451">
    <property type="entry name" value="F-box-assoc_interact_dom"/>
</dbReference>
<dbReference type="InterPro" id="IPR013187">
    <property type="entry name" value="F-box-assoc_dom_typ3"/>
</dbReference>
<keyword evidence="4" id="KW-1185">Reference proteome</keyword>
<dbReference type="Proteomes" id="UP001311915">
    <property type="component" value="Unassembled WGS sequence"/>
</dbReference>
<dbReference type="NCBIfam" id="TIGR01640">
    <property type="entry name" value="F_box_assoc_1"/>
    <property type="match status" value="1"/>
</dbReference>
<feature type="transmembrane region" description="Helical" evidence="1">
    <location>
        <begin position="372"/>
        <end position="393"/>
    </location>
</feature>
<feature type="domain" description="F-box associated beta-propeller type 3" evidence="2">
    <location>
        <begin position="131"/>
        <end position="301"/>
    </location>
</feature>
<reference evidence="3 4" key="1">
    <citation type="submission" date="2023-10" db="EMBL/GenBank/DDBJ databases">
        <title>Genome-Wide Identification Analysis in wild type Solanum Pinnatisectum Reveals Some Genes Defensing Phytophthora Infestans.</title>
        <authorList>
            <person name="Sun C."/>
        </authorList>
    </citation>
    <scope>NUCLEOTIDE SEQUENCE [LARGE SCALE GENOMIC DNA]</scope>
    <source>
        <strain evidence="3">LQN</strain>
        <tissue evidence="3">Leaf</tissue>
    </source>
</reference>
<keyword evidence="1" id="KW-1133">Transmembrane helix</keyword>
<gene>
    <name evidence="3" type="ORF">R3W88_001148</name>
</gene>
<dbReference type="PANTHER" id="PTHR35546:SF61">
    <property type="entry name" value="F-BOX DOMAIN CONTAINING PROTEIN"/>
    <property type="match status" value="1"/>
</dbReference>
<evidence type="ECO:0000259" key="2">
    <source>
        <dbReference type="Pfam" id="PF08268"/>
    </source>
</evidence>
<protein>
    <recommendedName>
        <fullName evidence="2">F-box associated beta-propeller type 3 domain-containing protein</fullName>
    </recommendedName>
</protein>
<keyword evidence="1" id="KW-0472">Membrane</keyword>
<evidence type="ECO:0000313" key="3">
    <source>
        <dbReference type="EMBL" id="KAK4737451.1"/>
    </source>
</evidence>
<evidence type="ECO:0000313" key="4">
    <source>
        <dbReference type="Proteomes" id="UP001311915"/>
    </source>
</evidence>
<dbReference type="PANTHER" id="PTHR35546">
    <property type="entry name" value="F-BOX PROTEIN INTERACTION DOMAIN PROTEIN-RELATED"/>
    <property type="match status" value="1"/>
</dbReference>